<evidence type="ECO:0000313" key="8">
    <source>
        <dbReference type="Proteomes" id="UP001165122"/>
    </source>
</evidence>
<evidence type="ECO:0000256" key="4">
    <source>
        <dbReference type="ARBA" id="ARBA00022989"/>
    </source>
</evidence>
<evidence type="ECO:0000256" key="5">
    <source>
        <dbReference type="ARBA" id="ARBA00023136"/>
    </source>
</evidence>
<dbReference type="OrthoDB" id="163794at2759"/>
<dbReference type="InterPro" id="IPR007014">
    <property type="entry name" value="FUN14"/>
</dbReference>
<dbReference type="GO" id="GO:0000422">
    <property type="term" value="P:autophagy of mitochondrion"/>
    <property type="evidence" value="ECO:0007669"/>
    <property type="project" value="TreeGrafter"/>
</dbReference>
<gene>
    <name evidence="7" type="ORF">TrLO_g5691</name>
</gene>
<comment type="caution">
    <text evidence="7">The sequence shown here is derived from an EMBL/GenBank/DDBJ whole genome shotgun (WGS) entry which is preliminary data.</text>
</comment>
<reference evidence="8" key="1">
    <citation type="journal article" date="2023" name="Commun. Biol.">
        <title>Genome analysis of Parmales, the sister group of diatoms, reveals the evolutionary specialization of diatoms from phago-mixotrophs to photoautotrophs.</title>
        <authorList>
            <person name="Ban H."/>
            <person name="Sato S."/>
            <person name="Yoshikawa S."/>
            <person name="Yamada K."/>
            <person name="Nakamura Y."/>
            <person name="Ichinomiya M."/>
            <person name="Sato N."/>
            <person name="Blanc-Mathieu R."/>
            <person name="Endo H."/>
            <person name="Kuwata A."/>
            <person name="Ogata H."/>
        </authorList>
    </citation>
    <scope>NUCLEOTIDE SEQUENCE [LARGE SCALE GENOMIC DNA]</scope>
    <source>
        <strain evidence="8">NIES 3700</strain>
    </source>
</reference>
<evidence type="ECO:0000256" key="2">
    <source>
        <dbReference type="ARBA" id="ARBA00009160"/>
    </source>
</evidence>
<keyword evidence="6" id="KW-0732">Signal</keyword>
<accession>A0A9W7DQP9</accession>
<proteinExistence type="inferred from homology"/>
<feature type="signal peptide" evidence="6">
    <location>
        <begin position="1"/>
        <end position="24"/>
    </location>
</feature>
<evidence type="ECO:0000256" key="6">
    <source>
        <dbReference type="SAM" id="SignalP"/>
    </source>
</evidence>
<dbReference type="Proteomes" id="UP001165122">
    <property type="component" value="Unassembled WGS sequence"/>
</dbReference>
<keyword evidence="3" id="KW-0812">Transmembrane</keyword>
<dbReference type="EMBL" id="BRXW01000398">
    <property type="protein sequence ID" value="GMH50825.1"/>
    <property type="molecule type" value="Genomic_DNA"/>
</dbReference>
<sequence length="165" mass="17089">MNRTTSTFLRLSPLLLSYPSTTLCAPNLSDDLKKHLQSGDFNSASDVLLKGISAKVEDLAPSTGQASGGFCAGFVSGYALKKIGKGVSFLVGLGFIGLQTLSYTGYISIDYTRAIADTKKSIPKSSKGGDIDVKEIGEKVMEVLSFNLPAGGGFGAGVVAGVRTA</sequence>
<comment type="similarity">
    <text evidence="2">Belongs to the FUN14 family.</text>
</comment>
<keyword evidence="4" id="KW-1133">Transmembrane helix</keyword>
<feature type="chain" id="PRO_5040999002" evidence="6">
    <location>
        <begin position="25"/>
        <end position="165"/>
    </location>
</feature>
<dbReference type="GO" id="GO:0005741">
    <property type="term" value="C:mitochondrial outer membrane"/>
    <property type="evidence" value="ECO:0007669"/>
    <property type="project" value="TreeGrafter"/>
</dbReference>
<evidence type="ECO:0000256" key="1">
    <source>
        <dbReference type="ARBA" id="ARBA00004370"/>
    </source>
</evidence>
<dbReference type="AlphaFoldDB" id="A0A9W7DQP9"/>
<dbReference type="Pfam" id="PF04930">
    <property type="entry name" value="FUN14"/>
    <property type="match status" value="1"/>
</dbReference>
<keyword evidence="5" id="KW-0472">Membrane</keyword>
<protein>
    <submittedName>
        <fullName evidence="7">Uncharacterized protein</fullName>
    </submittedName>
</protein>
<evidence type="ECO:0000256" key="3">
    <source>
        <dbReference type="ARBA" id="ARBA00022692"/>
    </source>
</evidence>
<name>A0A9W7DQP9_9STRA</name>
<dbReference type="PANTHER" id="PTHR21346:SF0">
    <property type="entry name" value="RE45833P"/>
    <property type="match status" value="1"/>
</dbReference>
<dbReference type="PANTHER" id="PTHR21346">
    <property type="entry name" value="FUN14 DOMAIN CONTAINING"/>
    <property type="match status" value="1"/>
</dbReference>
<evidence type="ECO:0000313" key="7">
    <source>
        <dbReference type="EMBL" id="GMH50825.1"/>
    </source>
</evidence>
<comment type="subcellular location">
    <subcellularLocation>
        <location evidence="1">Membrane</location>
    </subcellularLocation>
</comment>
<keyword evidence="8" id="KW-1185">Reference proteome</keyword>
<organism evidence="7 8">
    <name type="scientific">Triparma laevis f. longispina</name>
    <dbReference type="NCBI Taxonomy" id="1714387"/>
    <lineage>
        <taxon>Eukaryota</taxon>
        <taxon>Sar</taxon>
        <taxon>Stramenopiles</taxon>
        <taxon>Ochrophyta</taxon>
        <taxon>Bolidophyceae</taxon>
        <taxon>Parmales</taxon>
        <taxon>Triparmaceae</taxon>
        <taxon>Triparma</taxon>
    </lineage>
</organism>